<evidence type="ECO:0000256" key="3">
    <source>
        <dbReference type="ARBA" id="ARBA00022989"/>
    </source>
</evidence>
<dbReference type="InterPro" id="IPR051598">
    <property type="entry name" value="TSUP/Inactive_protease-like"/>
</dbReference>
<dbReference type="PANTHER" id="PTHR43701">
    <property type="entry name" value="MEMBRANE TRANSPORTER PROTEIN MJ0441-RELATED"/>
    <property type="match status" value="1"/>
</dbReference>
<dbReference type="AlphaFoldDB" id="A0A1G1KT03"/>
<evidence type="ECO:0000313" key="6">
    <source>
        <dbReference type="EMBL" id="OGW96027.1"/>
    </source>
</evidence>
<keyword evidence="2 5" id="KW-0812">Transmembrane</keyword>
<comment type="caution">
    <text evidence="6">The sequence shown here is derived from an EMBL/GenBank/DDBJ whole genome shotgun (WGS) entry which is preliminary data.</text>
</comment>
<keyword evidence="4 5" id="KW-0472">Membrane</keyword>
<dbReference type="EMBL" id="MHFR01000054">
    <property type="protein sequence ID" value="OGW96027.1"/>
    <property type="molecule type" value="Genomic_DNA"/>
</dbReference>
<evidence type="ECO:0000256" key="5">
    <source>
        <dbReference type="RuleBase" id="RU363041"/>
    </source>
</evidence>
<dbReference type="GO" id="GO:0005886">
    <property type="term" value="C:plasma membrane"/>
    <property type="evidence" value="ECO:0007669"/>
    <property type="project" value="UniProtKB-SubCell"/>
</dbReference>
<evidence type="ECO:0000256" key="4">
    <source>
        <dbReference type="ARBA" id="ARBA00023136"/>
    </source>
</evidence>
<feature type="transmembrane region" description="Helical" evidence="5">
    <location>
        <begin position="141"/>
        <end position="165"/>
    </location>
</feature>
<feature type="transmembrane region" description="Helical" evidence="5">
    <location>
        <begin position="177"/>
        <end position="199"/>
    </location>
</feature>
<evidence type="ECO:0000256" key="1">
    <source>
        <dbReference type="ARBA" id="ARBA00004141"/>
    </source>
</evidence>
<evidence type="ECO:0000313" key="7">
    <source>
        <dbReference type="Proteomes" id="UP000178187"/>
    </source>
</evidence>
<dbReference type="InterPro" id="IPR002781">
    <property type="entry name" value="TM_pro_TauE-like"/>
</dbReference>
<keyword evidence="5" id="KW-1003">Cell membrane</keyword>
<comment type="subcellular location">
    <subcellularLocation>
        <location evidence="5">Cell membrane</location>
        <topology evidence="5">Multi-pass membrane protein</topology>
    </subcellularLocation>
    <subcellularLocation>
        <location evidence="1">Membrane</location>
        <topology evidence="1">Multi-pass membrane protein</topology>
    </subcellularLocation>
</comment>
<feature type="transmembrane region" description="Helical" evidence="5">
    <location>
        <begin position="205"/>
        <end position="224"/>
    </location>
</feature>
<feature type="transmembrane region" description="Helical" evidence="5">
    <location>
        <begin position="12"/>
        <end position="37"/>
    </location>
</feature>
<feature type="transmembrane region" description="Helical" evidence="5">
    <location>
        <begin position="49"/>
        <end position="69"/>
    </location>
</feature>
<feature type="transmembrane region" description="Helical" evidence="5">
    <location>
        <begin position="103"/>
        <end position="121"/>
    </location>
</feature>
<sequence>MGRIPLSWANAIPIGLLIFIVAGVYSSVGLGGASGYLAILSLFSIPHDVMATSALCLNLLVAGVAFWSFREKDFFSWHLTWPFMATSIPAACLGGLCKISFRAYSLLLGMVLIAAVIRLMMDRQNEERPLNGKTLPLKAAFPVGVGIGFLAGMVGIGGGILLGPLALLYRWGGAKQIAATTALIIFVNSMAGLLGRYFGGNLRVLSPWFFIFVIVAALWGGLLGSHLGANFFSNRWLKRILSAILALIAIKLFFTVGRGMA</sequence>
<keyword evidence="3 5" id="KW-1133">Transmembrane helix</keyword>
<reference evidence="6 7" key="1">
    <citation type="journal article" date="2016" name="Nat. Commun.">
        <title>Thousands of microbial genomes shed light on interconnected biogeochemical processes in an aquifer system.</title>
        <authorList>
            <person name="Anantharaman K."/>
            <person name="Brown C.T."/>
            <person name="Hug L.A."/>
            <person name="Sharon I."/>
            <person name="Castelle C.J."/>
            <person name="Probst A.J."/>
            <person name="Thomas B.C."/>
            <person name="Singh A."/>
            <person name="Wilkins M.J."/>
            <person name="Karaoz U."/>
            <person name="Brodie E.L."/>
            <person name="Williams K.H."/>
            <person name="Hubbard S.S."/>
            <person name="Banfield J.F."/>
        </authorList>
    </citation>
    <scope>NUCLEOTIDE SEQUENCE [LARGE SCALE GENOMIC DNA]</scope>
</reference>
<proteinExistence type="inferred from homology"/>
<protein>
    <recommendedName>
        <fullName evidence="5">Probable membrane transporter protein</fullName>
    </recommendedName>
</protein>
<feature type="transmembrane region" description="Helical" evidence="5">
    <location>
        <begin position="236"/>
        <end position="254"/>
    </location>
</feature>
<dbReference type="PANTHER" id="PTHR43701:SF5">
    <property type="entry name" value="MEMBRANE TRANSPORTER PROTEIN-RELATED"/>
    <property type="match status" value="1"/>
</dbReference>
<evidence type="ECO:0000256" key="2">
    <source>
        <dbReference type="ARBA" id="ARBA00022692"/>
    </source>
</evidence>
<feature type="transmembrane region" description="Helical" evidence="5">
    <location>
        <begin position="75"/>
        <end position="96"/>
    </location>
</feature>
<gene>
    <name evidence="6" type="ORF">A3G33_11005</name>
</gene>
<dbReference type="Pfam" id="PF01925">
    <property type="entry name" value="TauE"/>
    <property type="match status" value="1"/>
</dbReference>
<comment type="similarity">
    <text evidence="5">Belongs to the 4-toluene sulfonate uptake permease (TSUP) (TC 2.A.102) family.</text>
</comment>
<organism evidence="6 7">
    <name type="scientific">Candidatus Danuiimicrobium aquiferis</name>
    <dbReference type="NCBI Taxonomy" id="1801832"/>
    <lineage>
        <taxon>Bacteria</taxon>
        <taxon>Pseudomonadati</taxon>
        <taxon>Candidatus Omnitrophota</taxon>
        <taxon>Candidatus Danuiimicrobium</taxon>
    </lineage>
</organism>
<dbReference type="Proteomes" id="UP000178187">
    <property type="component" value="Unassembled WGS sequence"/>
</dbReference>
<name>A0A1G1KT03_9BACT</name>
<accession>A0A1G1KT03</accession>